<dbReference type="SUPFAM" id="SSF82171">
    <property type="entry name" value="DPP6 N-terminal domain-like"/>
    <property type="match status" value="1"/>
</dbReference>
<sequence>MKIKHLLFYITIVPLFYGVELTLENIYKNGTFQTKGLGQWKWIPESNDILIYQKAHGDSVNSFHRVDIGSGDTTIFIPLDKLKYNNESFNVSSFSFNKTGTKLILLINRTKIWRHSYSGNYFVYDLLSEELIQVSDKDSHLQNVKFSPDGRKLSYVKNDNNLYIFDLISQREKRLTRDGS</sequence>
<dbReference type="Pfam" id="PF00930">
    <property type="entry name" value="DPPIV_N"/>
    <property type="match status" value="1"/>
</dbReference>
<evidence type="ECO:0000313" key="2">
    <source>
        <dbReference type="EMBL" id="SVB39889.1"/>
    </source>
</evidence>
<reference evidence="2" key="1">
    <citation type="submission" date="2018-05" db="EMBL/GenBank/DDBJ databases">
        <authorList>
            <person name="Lanie J.A."/>
            <person name="Ng W.-L."/>
            <person name="Kazmierczak K.M."/>
            <person name="Andrzejewski T.M."/>
            <person name="Davidsen T.M."/>
            <person name="Wayne K.J."/>
            <person name="Tettelin H."/>
            <person name="Glass J.I."/>
            <person name="Rusch D."/>
            <person name="Podicherti R."/>
            <person name="Tsui H.-C.T."/>
            <person name="Winkler M.E."/>
        </authorList>
    </citation>
    <scope>NUCLEOTIDE SEQUENCE</scope>
</reference>
<dbReference type="PANTHER" id="PTHR11731:SF193">
    <property type="entry name" value="DIPEPTIDYL PEPTIDASE 9"/>
    <property type="match status" value="1"/>
</dbReference>
<dbReference type="AlphaFoldDB" id="A0A382DNU9"/>
<dbReference type="PANTHER" id="PTHR11731">
    <property type="entry name" value="PROTEASE FAMILY S9B,C DIPEPTIDYL-PEPTIDASE IV-RELATED"/>
    <property type="match status" value="1"/>
</dbReference>
<feature type="domain" description="Dipeptidylpeptidase IV N-terminal" evidence="1">
    <location>
        <begin position="100"/>
        <end position="179"/>
    </location>
</feature>
<dbReference type="GO" id="GO:0008239">
    <property type="term" value="F:dipeptidyl-peptidase activity"/>
    <property type="evidence" value="ECO:0007669"/>
    <property type="project" value="TreeGrafter"/>
</dbReference>
<organism evidence="2">
    <name type="scientific">marine metagenome</name>
    <dbReference type="NCBI Taxonomy" id="408172"/>
    <lineage>
        <taxon>unclassified sequences</taxon>
        <taxon>metagenomes</taxon>
        <taxon>ecological metagenomes</taxon>
    </lineage>
</organism>
<dbReference type="EMBL" id="UINC01040262">
    <property type="protein sequence ID" value="SVB39889.1"/>
    <property type="molecule type" value="Genomic_DNA"/>
</dbReference>
<name>A0A382DNU9_9ZZZZ</name>
<gene>
    <name evidence="2" type="ORF">METZ01_LOCUS192743</name>
</gene>
<protein>
    <recommendedName>
        <fullName evidence="1">Dipeptidylpeptidase IV N-terminal domain-containing protein</fullName>
    </recommendedName>
</protein>
<proteinExistence type="predicted"/>
<evidence type="ECO:0000259" key="1">
    <source>
        <dbReference type="Pfam" id="PF00930"/>
    </source>
</evidence>
<dbReference type="InterPro" id="IPR050278">
    <property type="entry name" value="Serine_Prot_S9B/DPPIV"/>
</dbReference>
<dbReference type="Gene3D" id="2.140.10.30">
    <property type="entry name" value="Dipeptidylpeptidase IV, N-terminal domain"/>
    <property type="match status" value="1"/>
</dbReference>
<accession>A0A382DNU9</accession>
<dbReference type="InterPro" id="IPR002469">
    <property type="entry name" value="Peptidase_S9B_N"/>
</dbReference>
<dbReference type="GO" id="GO:0006508">
    <property type="term" value="P:proteolysis"/>
    <property type="evidence" value="ECO:0007669"/>
    <property type="project" value="InterPro"/>
</dbReference>